<feature type="signal peptide" evidence="13">
    <location>
        <begin position="1"/>
        <end position="17"/>
    </location>
</feature>
<dbReference type="SMART" id="SM00131">
    <property type="entry name" value="KU"/>
    <property type="match status" value="2"/>
</dbReference>
<evidence type="ECO:0000256" key="4">
    <source>
        <dbReference type="ARBA" id="ARBA00022525"/>
    </source>
</evidence>
<sequence>MKICLCLLPVILAIVTGSPVQTEDFIPTQENFDVNGIFGKWYDVAIGSTCKWLKKYKGKYEMGTMELSEGETDEDIQTLSTRMRRGTCKQISGTYQKTDVPGKFKYFSDKYGAEVVNYIVFTNYNEYATMLMRKTMRGETTTTVKLYGRTPELRQSLIDDFKQFAVEQGIAEDSIFVLENKGECTPGDIEVTRRRSQRAVVAEEEEGSGADTPFINNRAGSCHLAPAAGPCLGSVKRHFYNSSSMACEIFQYGGCLGNLNNFDTERYCLQTCRTEAACRLPIVKGPCRGVQSRWAFDATEGKCVTFEYGGCQGNGNHFYTEKECKEYCGVPTNDEEEFLDIGN</sequence>
<evidence type="ECO:0000313" key="16">
    <source>
        <dbReference type="Proteomes" id="UP001176940"/>
    </source>
</evidence>
<keyword evidence="7 13" id="KW-0732">Signal</keyword>
<keyword evidence="8" id="KW-0677">Repeat</keyword>
<keyword evidence="12" id="KW-0325">Glycoprotein</keyword>
<keyword evidence="10" id="KW-0157">Chromophore</keyword>
<keyword evidence="4" id="KW-0964">Secreted</keyword>
<comment type="caution">
    <text evidence="15">The sequence shown here is derived from an EMBL/GenBank/DDBJ whole genome shotgun (WGS) entry which is preliminary data.</text>
</comment>
<protein>
    <recommendedName>
        <fullName evidence="3">Protein AMBP</fullName>
    </recommendedName>
</protein>
<evidence type="ECO:0000256" key="9">
    <source>
        <dbReference type="ARBA" id="ARBA00022900"/>
    </source>
</evidence>
<evidence type="ECO:0000256" key="12">
    <source>
        <dbReference type="ARBA" id="ARBA00023180"/>
    </source>
</evidence>
<dbReference type="PANTHER" id="PTHR46676:SF1">
    <property type="entry name" value="PROTEIN AMBP"/>
    <property type="match status" value="1"/>
</dbReference>
<evidence type="ECO:0000256" key="5">
    <source>
        <dbReference type="ARBA" id="ARBA00022685"/>
    </source>
</evidence>
<gene>
    <name evidence="15" type="ORF">RIMI_LOCUS9275002</name>
</gene>
<reference evidence="15" key="1">
    <citation type="submission" date="2023-07" db="EMBL/GenBank/DDBJ databases">
        <authorList>
            <person name="Stuckert A."/>
        </authorList>
    </citation>
    <scope>NUCLEOTIDE SEQUENCE</scope>
</reference>
<dbReference type="InterPro" id="IPR029856">
    <property type="entry name" value="AMBP"/>
</dbReference>
<evidence type="ECO:0000313" key="15">
    <source>
        <dbReference type="EMBL" id="CAJ0941562.1"/>
    </source>
</evidence>
<feature type="chain" id="PRO_5045588612" description="Protein AMBP" evidence="13">
    <location>
        <begin position="18"/>
        <end position="343"/>
    </location>
</feature>
<dbReference type="PANTHER" id="PTHR46676">
    <property type="entry name" value="PROTEIN AMBP"/>
    <property type="match status" value="1"/>
</dbReference>
<proteinExistence type="inferred from homology"/>
<feature type="domain" description="BPTI/Kunitz inhibitor" evidence="14">
    <location>
        <begin position="222"/>
        <end position="272"/>
    </location>
</feature>
<dbReference type="PROSITE" id="PS50279">
    <property type="entry name" value="BPTI_KUNITZ_2"/>
    <property type="match status" value="2"/>
</dbReference>
<keyword evidence="6" id="KW-0646">Protease inhibitor</keyword>
<keyword evidence="11" id="KW-1015">Disulfide bond</keyword>
<dbReference type="SUPFAM" id="SSF50814">
    <property type="entry name" value="Lipocalins"/>
    <property type="match status" value="1"/>
</dbReference>
<dbReference type="Gene3D" id="2.40.128.20">
    <property type="match status" value="1"/>
</dbReference>
<evidence type="ECO:0000256" key="6">
    <source>
        <dbReference type="ARBA" id="ARBA00022690"/>
    </source>
</evidence>
<comment type="subcellular location">
    <subcellularLocation>
        <location evidence="1">Secreted</location>
    </subcellularLocation>
</comment>
<keyword evidence="9" id="KW-0722">Serine protease inhibitor</keyword>
<keyword evidence="16" id="KW-1185">Reference proteome</keyword>
<dbReference type="InterPro" id="IPR000566">
    <property type="entry name" value="Lipocln_cytosolic_FA-bd_dom"/>
</dbReference>
<accession>A0ABN9LHH6</accession>
<dbReference type="InterPro" id="IPR036880">
    <property type="entry name" value="Kunitz_BPTI_sf"/>
</dbReference>
<dbReference type="PROSITE" id="PS00280">
    <property type="entry name" value="BPTI_KUNITZ_1"/>
    <property type="match status" value="1"/>
</dbReference>
<evidence type="ECO:0000256" key="7">
    <source>
        <dbReference type="ARBA" id="ARBA00022729"/>
    </source>
</evidence>
<evidence type="ECO:0000256" key="8">
    <source>
        <dbReference type="ARBA" id="ARBA00022737"/>
    </source>
</evidence>
<evidence type="ECO:0000256" key="10">
    <source>
        <dbReference type="ARBA" id="ARBA00022991"/>
    </source>
</evidence>
<dbReference type="PRINTS" id="PR00179">
    <property type="entry name" value="LIPOCALIN"/>
</dbReference>
<evidence type="ECO:0000256" key="11">
    <source>
        <dbReference type="ARBA" id="ARBA00023157"/>
    </source>
</evidence>
<evidence type="ECO:0000259" key="14">
    <source>
        <dbReference type="PROSITE" id="PS50279"/>
    </source>
</evidence>
<dbReference type="InterPro" id="IPR002223">
    <property type="entry name" value="Kunitz_BPTI"/>
</dbReference>
<evidence type="ECO:0000256" key="2">
    <source>
        <dbReference type="ARBA" id="ARBA00008238"/>
    </source>
</evidence>
<dbReference type="Pfam" id="PF00014">
    <property type="entry name" value="Kunitz_BPTI"/>
    <property type="match status" value="2"/>
</dbReference>
<dbReference type="InterPro" id="IPR012674">
    <property type="entry name" value="Calycin"/>
</dbReference>
<dbReference type="EMBL" id="CAUEEQ010019077">
    <property type="protein sequence ID" value="CAJ0941562.1"/>
    <property type="molecule type" value="Genomic_DNA"/>
</dbReference>
<dbReference type="InterPro" id="IPR020901">
    <property type="entry name" value="Prtase_inh_Kunz-CS"/>
</dbReference>
<dbReference type="CDD" id="cd22597">
    <property type="entry name" value="Kunitz_bikunin_2-like"/>
    <property type="match status" value="1"/>
</dbReference>
<dbReference type="PRINTS" id="PR01215">
    <property type="entry name" value="A1MCGLOBULIN"/>
</dbReference>
<organism evidence="15 16">
    <name type="scientific">Ranitomeya imitator</name>
    <name type="common">mimic poison frog</name>
    <dbReference type="NCBI Taxonomy" id="111125"/>
    <lineage>
        <taxon>Eukaryota</taxon>
        <taxon>Metazoa</taxon>
        <taxon>Chordata</taxon>
        <taxon>Craniata</taxon>
        <taxon>Vertebrata</taxon>
        <taxon>Euteleostomi</taxon>
        <taxon>Amphibia</taxon>
        <taxon>Batrachia</taxon>
        <taxon>Anura</taxon>
        <taxon>Neobatrachia</taxon>
        <taxon>Hyloidea</taxon>
        <taxon>Dendrobatidae</taxon>
        <taxon>Dendrobatinae</taxon>
        <taxon>Ranitomeya</taxon>
    </lineage>
</organism>
<keyword evidence="5" id="KW-0165">Cleavage on pair of basic residues</keyword>
<dbReference type="PRINTS" id="PR00759">
    <property type="entry name" value="BASICPTASE"/>
</dbReference>
<evidence type="ECO:0000256" key="3">
    <source>
        <dbReference type="ARBA" id="ARBA00018905"/>
    </source>
</evidence>
<evidence type="ECO:0000256" key="1">
    <source>
        <dbReference type="ARBA" id="ARBA00004613"/>
    </source>
</evidence>
<dbReference type="Gene3D" id="4.10.410.10">
    <property type="entry name" value="Pancreatic trypsin inhibitor Kunitz domain"/>
    <property type="match status" value="2"/>
</dbReference>
<feature type="domain" description="BPTI/Kunitz inhibitor" evidence="14">
    <location>
        <begin position="278"/>
        <end position="328"/>
    </location>
</feature>
<name>A0ABN9LHH6_9NEOB</name>
<dbReference type="Proteomes" id="UP001176940">
    <property type="component" value="Unassembled WGS sequence"/>
</dbReference>
<comment type="similarity">
    <text evidence="2">In the N-terminal section; belongs to the calycin superfamily. Lipocalin family.</text>
</comment>
<evidence type="ECO:0000256" key="13">
    <source>
        <dbReference type="SAM" id="SignalP"/>
    </source>
</evidence>
<dbReference type="SUPFAM" id="SSF57362">
    <property type="entry name" value="BPTI-like"/>
    <property type="match status" value="2"/>
</dbReference>
<dbReference type="InterPro" id="IPR002968">
    <property type="entry name" value="A1-microglobln"/>
</dbReference>
<dbReference type="Pfam" id="PF00061">
    <property type="entry name" value="Lipocalin"/>
    <property type="match status" value="1"/>
</dbReference>